<accession>A0ABN7AKY6</accession>
<name>A0ABN7AKY6_9HEMI</name>
<evidence type="ECO:0008006" key="3">
    <source>
        <dbReference type="Google" id="ProtNLM"/>
    </source>
</evidence>
<reference evidence="1 2" key="1">
    <citation type="submission" date="2023-09" db="EMBL/GenBank/DDBJ databases">
        <title>Nesidiocoris tenuis whole genome shotgun sequence.</title>
        <authorList>
            <person name="Shibata T."/>
            <person name="Shimoda M."/>
            <person name="Kobayashi T."/>
            <person name="Uehara T."/>
        </authorList>
    </citation>
    <scope>NUCLEOTIDE SEQUENCE [LARGE SCALE GENOMIC DNA]</scope>
    <source>
        <strain evidence="1 2">Japan</strain>
    </source>
</reference>
<proteinExistence type="predicted"/>
<keyword evidence="2" id="KW-1185">Reference proteome</keyword>
<protein>
    <recommendedName>
        <fullName evidence="3">Laminin G domain-containing protein</fullName>
    </recommendedName>
</protein>
<evidence type="ECO:0000313" key="1">
    <source>
        <dbReference type="EMBL" id="BES92718.1"/>
    </source>
</evidence>
<dbReference type="EMBL" id="AP028911">
    <property type="protein sequence ID" value="BES92718.1"/>
    <property type="molecule type" value="Genomic_DNA"/>
</dbReference>
<evidence type="ECO:0000313" key="2">
    <source>
        <dbReference type="Proteomes" id="UP001307889"/>
    </source>
</evidence>
<sequence length="82" mass="8927">MLTRHKRDFSWWFEKEESPDTASQMVFGGAVLVLRGDGDACLTIRSVQGPLSRLTITVGKGSFGSDDSASVKSYFCSVDSGF</sequence>
<organism evidence="1 2">
    <name type="scientific">Nesidiocoris tenuis</name>
    <dbReference type="NCBI Taxonomy" id="355587"/>
    <lineage>
        <taxon>Eukaryota</taxon>
        <taxon>Metazoa</taxon>
        <taxon>Ecdysozoa</taxon>
        <taxon>Arthropoda</taxon>
        <taxon>Hexapoda</taxon>
        <taxon>Insecta</taxon>
        <taxon>Pterygota</taxon>
        <taxon>Neoptera</taxon>
        <taxon>Paraneoptera</taxon>
        <taxon>Hemiptera</taxon>
        <taxon>Heteroptera</taxon>
        <taxon>Panheteroptera</taxon>
        <taxon>Cimicomorpha</taxon>
        <taxon>Miridae</taxon>
        <taxon>Dicyphina</taxon>
        <taxon>Nesidiocoris</taxon>
    </lineage>
</organism>
<gene>
    <name evidence="1" type="ORF">NTJ_05527</name>
</gene>
<dbReference type="Proteomes" id="UP001307889">
    <property type="component" value="Chromosome 3"/>
</dbReference>